<dbReference type="GO" id="GO:0000796">
    <property type="term" value="C:condensin complex"/>
    <property type="evidence" value="ECO:0007669"/>
    <property type="project" value="TreeGrafter"/>
</dbReference>
<sequence>MRNCALAMIGVILSSTLANENISKKEQKLREELLEHVEARLLDTNSFVRSKAIQVLKMLLEKEALASIELYNVAQLICRRLQDKASNVRKNAMAFLAQFININQFACLIPLPVLKESFETECKKLKEMQ</sequence>
<dbReference type="OrthoDB" id="436262at2759"/>
<proteinExistence type="predicted"/>
<dbReference type="InterPro" id="IPR026971">
    <property type="entry name" value="CND1/NCAPD3"/>
</dbReference>
<dbReference type="GO" id="GO:0000779">
    <property type="term" value="C:condensed chromosome, centromeric region"/>
    <property type="evidence" value="ECO:0007669"/>
    <property type="project" value="TreeGrafter"/>
</dbReference>
<gene>
    <name evidence="3" type="ORF">X975_16019</name>
</gene>
<dbReference type="InterPro" id="IPR011989">
    <property type="entry name" value="ARM-like"/>
</dbReference>
<organism evidence="3 4">
    <name type="scientific">Stegodyphus mimosarum</name>
    <name type="common">African social velvet spider</name>
    <dbReference type="NCBI Taxonomy" id="407821"/>
    <lineage>
        <taxon>Eukaryota</taxon>
        <taxon>Metazoa</taxon>
        <taxon>Ecdysozoa</taxon>
        <taxon>Arthropoda</taxon>
        <taxon>Chelicerata</taxon>
        <taxon>Arachnida</taxon>
        <taxon>Araneae</taxon>
        <taxon>Araneomorphae</taxon>
        <taxon>Entelegynae</taxon>
        <taxon>Eresoidea</taxon>
        <taxon>Eresidae</taxon>
        <taxon>Stegodyphus</taxon>
    </lineage>
</organism>
<evidence type="ECO:0000256" key="1">
    <source>
        <dbReference type="ARBA" id="ARBA00023067"/>
    </source>
</evidence>
<keyword evidence="1" id="KW-0226">DNA condensation</keyword>
<dbReference type="Pfam" id="PF20168">
    <property type="entry name" value="PDS5"/>
    <property type="match status" value="1"/>
</dbReference>
<dbReference type="GO" id="GO:0007076">
    <property type="term" value="P:mitotic chromosome condensation"/>
    <property type="evidence" value="ECO:0007669"/>
    <property type="project" value="InterPro"/>
</dbReference>
<feature type="signal peptide" evidence="2">
    <location>
        <begin position="1"/>
        <end position="18"/>
    </location>
</feature>
<dbReference type="AlphaFoldDB" id="A0A087UHM8"/>
<evidence type="ECO:0000256" key="2">
    <source>
        <dbReference type="SAM" id="SignalP"/>
    </source>
</evidence>
<feature type="non-terminal residue" evidence="3">
    <location>
        <position position="129"/>
    </location>
</feature>
<dbReference type="GO" id="GO:0010032">
    <property type="term" value="P:meiotic chromosome condensation"/>
    <property type="evidence" value="ECO:0007669"/>
    <property type="project" value="TreeGrafter"/>
</dbReference>
<protein>
    <submittedName>
        <fullName evidence="3">Condensin complex subunit 1</fullName>
    </submittedName>
</protein>
<name>A0A087UHM8_STEMI</name>
<dbReference type="PANTHER" id="PTHR14222:SF2">
    <property type="entry name" value="CONDENSIN COMPLEX SUBUNIT 1"/>
    <property type="match status" value="1"/>
</dbReference>
<accession>A0A087UHM8</accession>
<evidence type="ECO:0000313" key="4">
    <source>
        <dbReference type="Proteomes" id="UP000054359"/>
    </source>
</evidence>
<dbReference type="SUPFAM" id="SSF48371">
    <property type="entry name" value="ARM repeat"/>
    <property type="match status" value="1"/>
</dbReference>
<dbReference type="Gene3D" id="1.25.10.10">
    <property type="entry name" value="Leucine-rich Repeat Variant"/>
    <property type="match status" value="1"/>
</dbReference>
<evidence type="ECO:0000313" key="3">
    <source>
        <dbReference type="EMBL" id="KFM76867.1"/>
    </source>
</evidence>
<keyword evidence="4" id="KW-1185">Reference proteome</keyword>
<dbReference type="InterPro" id="IPR016024">
    <property type="entry name" value="ARM-type_fold"/>
</dbReference>
<dbReference type="GO" id="GO:0042393">
    <property type="term" value="F:histone binding"/>
    <property type="evidence" value="ECO:0007669"/>
    <property type="project" value="TreeGrafter"/>
</dbReference>
<keyword evidence="2" id="KW-0732">Signal</keyword>
<feature type="chain" id="PRO_5001830541" evidence="2">
    <location>
        <begin position="19"/>
        <end position="129"/>
    </location>
</feature>
<dbReference type="EMBL" id="KK119838">
    <property type="protein sequence ID" value="KFM76867.1"/>
    <property type="molecule type" value="Genomic_DNA"/>
</dbReference>
<dbReference type="Proteomes" id="UP000054359">
    <property type="component" value="Unassembled WGS sequence"/>
</dbReference>
<dbReference type="PANTHER" id="PTHR14222">
    <property type="entry name" value="CONDENSIN"/>
    <property type="match status" value="1"/>
</dbReference>
<dbReference type="STRING" id="407821.A0A087UHM8"/>
<reference evidence="3 4" key="1">
    <citation type="submission" date="2013-11" db="EMBL/GenBank/DDBJ databases">
        <title>Genome sequencing of Stegodyphus mimosarum.</title>
        <authorList>
            <person name="Bechsgaard J."/>
        </authorList>
    </citation>
    <scope>NUCLEOTIDE SEQUENCE [LARGE SCALE GENOMIC DNA]</scope>
</reference>